<dbReference type="EMBL" id="MJBS01000032">
    <property type="protein sequence ID" value="OHE99902.1"/>
    <property type="molecule type" value="Genomic_DNA"/>
</dbReference>
<gene>
    <name evidence="9" type="ORF">CORC01_04803</name>
</gene>
<dbReference type="OrthoDB" id="1099at2759"/>
<dbReference type="RefSeq" id="XP_022477047.1">
    <property type="nucleotide sequence ID" value="XM_022616450.1"/>
</dbReference>
<dbReference type="GO" id="GO:0005886">
    <property type="term" value="C:plasma membrane"/>
    <property type="evidence" value="ECO:0007669"/>
    <property type="project" value="UniProtKB-SubCell"/>
</dbReference>
<evidence type="ECO:0000256" key="7">
    <source>
        <dbReference type="ARBA" id="ARBA00023136"/>
    </source>
</evidence>
<feature type="transmembrane region" description="Helical" evidence="8">
    <location>
        <begin position="205"/>
        <end position="229"/>
    </location>
</feature>
<dbReference type="Pfam" id="PF03595">
    <property type="entry name" value="SLAC1"/>
    <property type="match status" value="1"/>
</dbReference>
<feature type="transmembrane region" description="Helical" evidence="8">
    <location>
        <begin position="62"/>
        <end position="83"/>
    </location>
</feature>
<reference evidence="9 10" key="1">
    <citation type="submission" date="2016-09" db="EMBL/GenBank/DDBJ databases">
        <authorList>
            <person name="Capua I."/>
            <person name="De Benedictis P."/>
            <person name="Joannis T."/>
            <person name="Lombin L.H."/>
            <person name="Cattoli G."/>
        </authorList>
    </citation>
    <scope>NUCLEOTIDE SEQUENCE [LARGE SCALE GENOMIC DNA]</scope>
    <source>
        <strain evidence="9 10">IMI 309357</strain>
    </source>
</reference>
<dbReference type="PANTHER" id="PTHR31686">
    <property type="match status" value="1"/>
</dbReference>
<comment type="subcellular location">
    <subcellularLocation>
        <location evidence="1">Cell membrane</location>
        <topology evidence="1">Multi-pass membrane protein</topology>
    </subcellularLocation>
</comment>
<feature type="transmembrane region" description="Helical" evidence="8">
    <location>
        <begin position="299"/>
        <end position="321"/>
    </location>
</feature>
<name>A0A1G4BF28_9PEZI</name>
<proteinExistence type="inferred from homology"/>
<feature type="transmembrane region" description="Helical" evidence="8">
    <location>
        <begin position="103"/>
        <end position="125"/>
    </location>
</feature>
<dbReference type="InterPro" id="IPR038665">
    <property type="entry name" value="Voltage-dep_anion_channel_sf"/>
</dbReference>
<dbReference type="GO" id="GO:0000319">
    <property type="term" value="F:sulfite transmembrane transporter activity"/>
    <property type="evidence" value="ECO:0007669"/>
    <property type="project" value="TreeGrafter"/>
</dbReference>
<evidence type="ECO:0000313" key="9">
    <source>
        <dbReference type="EMBL" id="OHE99902.1"/>
    </source>
</evidence>
<evidence type="ECO:0008006" key="11">
    <source>
        <dbReference type="Google" id="ProtNLM"/>
    </source>
</evidence>
<dbReference type="InterPro" id="IPR004695">
    <property type="entry name" value="SLAC1/Mae1/Ssu1/TehA"/>
</dbReference>
<evidence type="ECO:0000256" key="1">
    <source>
        <dbReference type="ARBA" id="ARBA00004651"/>
    </source>
</evidence>
<comment type="similarity">
    <text evidence="2">Belongs to the tellurite-resistance/dicarboxylate transporter (TDT) family.</text>
</comment>
<evidence type="ECO:0000256" key="3">
    <source>
        <dbReference type="ARBA" id="ARBA00022448"/>
    </source>
</evidence>
<dbReference type="CDD" id="cd09299">
    <property type="entry name" value="TDT"/>
    <property type="match status" value="1"/>
</dbReference>
<keyword evidence="7 8" id="KW-0472">Membrane</keyword>
<sequence>MPLVLKPDDDLSSQTPTTHESSTLRSAIRDFSSQWFLIPQGTGITATVLHQLDYRFHGLTEIAYVFWVTTTVLLLLMLCLYGARVALYPKRLLHALKHDDAELAGLSSISITFTSVVQTASLALVRGAGEPWSTVLHVLWWVSFALAATSIVFLPFVFIKVYPPGVAQLSPSTQLAVTAALTAAAAGGTICTSAAALSSARQIPIIVVSYLLIGMGLPLAFALDVLFWARLLGNYEPPKEKAFQDMILCGPWGQASYALQILGQAVVNGSGGAFLTLDDATAATAAAAAAVTPVGYVSIFAGLVTWGLGTYWWIFAILGVFRAFFERGWRPASIPYTLAGWAVVFPWGVYTNAALELGKIMGSRAFRLWSTCLAMMLVLIWLVNVGLTLKMLLNKCKIKR</sequence>
<dbReference type="Proteomes" id="UP000176998">
    <property type="component" value="Unassembled WGS sequence"/>
</dbReference>
<keyword evidence="6 8" id="KW-1133">Transmembrane helix</keyword>
<dbReference type="AlphaFoldDB" id="A0A1G4BF28"/>
<dbReference type="Gene3D" id="1.50.10.150">
    <property type="entry name" value="Voltage-dependent anion channel"/>
    <property type="match status" value="1"/>
</dbReference>
<dbReference type="GeneID" id="34557960"/>
<keyword evidence="4" id="KW-1003">Cell membrane</keyword>
<protein>
    <recommendedName>
        <fullName evidence="11">C4-dicarboxylate transporter/malic acid transporter</fullName>
    </recommendedName>
</protein>
<evidence type="ECO:0000256" key="4">
    <source>
        <dbReference type="ARBA" id="ARBA00022475"/>
    </source>
</evidence>
<feature type="transmembrane region" description="Helical" evidence="8">
    <location>
        <begin position="373"/>
        <end position="393"/>
    </location>
</feature>
<organism evidence="9 10">
    <name type="scientific">Colletotrichum orchidophilum</name>
    <dbReference type="NCBI Taxonomy" id="1209926"/>
    <lineage>
        <taxon>Eukaryota</taxon>
        <taxon>Fungi</taxon>
        <taxon>Dikarya</taxon>
        <taxon>Ascomycota</taxon>
        <taxon>Pezizomycotina</taxon>
        <taxon>Sordariomycetes</taxon>
        <taxon>Hypocreomycetidae</taxon>
        <taxon>Glomerellales</taxon>
        <taxon>Glomerellaceae</taxon>
        <taxon>Colletotrichum</taxon>
    </lineage>
</organism>
<feature type="transmembrane region" description="Helical" evidence="8">
    <location>
        <begin position="333"/>
        <end position="353"/>
    </location>
</feature>
<keyword evidence="10" id="KW-1185">Reference proteome</keyword>
<keyword evidence="3" id="KW-0813">Transport</keyword>
<keyword evidence="5 8" id="KW-0812">Transmembrane</keyword>
<dbReference type="InterPro" id="IPR051629">
    <property type="entry name" value="Sulfite_efflux_TDT"/>
</dbReference>
<feature type="transmembrane region" description="Helical" evidence="8">
    <location>
        <begin position="179"/>
        <end position="198"/>
    </location>
</feature>
<feature type="transmembrane region" description="Helical" evidence="8">
    <location>
        <begin position="137"/>
        <end position="159"/>
    </location>
</feature>
<evidence type="ECO:0000313" key="10">
    <source>
        <dbReference type="Proteomes" id="UP000176998"/>
    </source>
</evidence>
<evidence type="ECO:0000256" key="5">
    <source>
        <dbReference type="ARBA" id="ARBA00022692"/>
    </source>
</evidence>
<dbReference type="PANTHER" id="PTHR31686:SF3">
    <property type="entry name" value="ACID TRANSPORT PROTEIN, PUTATIVE (AFU_ORTHOLOGUE AFUA_4G09410)-RELATED"/>
    <property type="match status" value="1"/>
</dbReference>
<evidence type="ECO:0000256" key="6">
    <source>
        <dbReference type="ARBA" id="ARBA00022989"/>
    </source>
</evidence>
<accession>A0A1G4BF28</accession>
<comment type="caution">
    <text evidence="9">The sequence shown here is derived from an EMBL/GenBank/DDBJ whole genome shotgun (WGS) entry which is preliminary data.</text>
</comment>
<evidence type="ECO:0000256" key="2">
    <source>
        <dbReference type="ARBA" id="ARBA00008566"/>
    </source>
</evidence>
<evidence type="ECO:0000256" key="8">
    <source>
        <dbReference type="SAM" id="Phobius"/>
    </source>
</evidence>